<dbReference type="InterPro" id="IPR016032">
    <property type="entry name" value="Sig_transdc_resp-reg_C-effctor"/>
</dbReference>
<dbReference type="PANTHER" id="PTHR16305">
    <property type="entry name" value="TESTICULAR SOLUBLE ADENYLYL CYCLASE"/>
    <property type="match status" value="1"/>
</dbReference>
<dbReference type="GO" id="GO:0004016">
    <property type="term" value="F:adenylate cyclase activity"/>
    <property type="evidence" value="ECO:0007669"/>
    <property type="project" value="TreeGrafter"/>
</dbReference>
<gene>
    <name evidence="4" type="ordered locus">AMIS_39300</name>
</gene>
<dbReference type="PANTHER" id="PTHR16305:SF35">
    <property type="entry name" value="TRANSCRIPTIONAL ACTIVATOR DOMAIN"/>
    <property type="match status" value="1"/>
</dbReference>
<dbReference type="STRING" id="512565.AMIS_39300"/>
<evidence type="ECO:0000259" key="3">
    <source>
        <dbReference type="PROSITE" id="PS50043"/>
    </source>
</evidence>
<feature type="domain" description="HTH luxR-type" evidence="3">
    <location>
        <begin position="859"/>
        <end position="923"/>
    </location>
</feature>
<dbReference type="SUPFAM" id="SSF52540">
    <property type="entry name" value="P-loop containing nucleoside triphosphate hydrolases"/>
    <property type="match status" value="1"/>
</dbReference>
<keyword evidence="2" id="KW-0067">ATP-binding</keyword>
<dbReference type="GO" id="GO:0005524">
    <property type="term" value="F:ATP binding"/>
    <property type="evidence" value="ECO:0007669"/>
    <property type="project" value="UniProtKB-KW"/>
</dbReference>
<reference evidence="4 5" key="1">
    <citation type="submission" date="2012-02" db="EMBL/GenBank/DDBJ databases">
        <title>Complete genome sequence of Actinoplanes missouriensis 431 (= NBRC 102363).</title>
        <authorList>
            <person name="Ohnishi Y."/>
            <person name="Ishikawa J."/>
            <person name="Sekine M."/>
            <person name="Hosoyama A."/>
            <person name="Harada T."/>
            <person name="Narita H."/>
            <person name="Hata T."/>
            <person name="Konno Y."/>
            <person name="Tutikane K."/>
            <person name="Fujita N."/>
            <person name="Horinouchi S."/>
            <person name="Hayakawa M."/>
        </authorList>
    </citation>
    <scope>NUCLEOTIDE SEQUENCE [LARGE SCALE GENOMIC DNA]</scope>
    <source>
        <strain evidence="5">ATCC 14538 / DSM 43046 / CBS 188.64 / JCM 3121 / NBRC 102363 / NCIMB 12654 / NRRL B-3342 / UNCC 431</strain>
    </source>
</reference>
<dbReference type="SMART" id="SM00421">
    <property type="entry name" value="HTH_LUXR"/>
    <property type="match status" value="1"/>
</dbReference>
<evidence type="ECO:0000256" key="2">
    <source>
        <dbReference type="ARBA" id="ARBA00022840"/>
    </source>
</evidence>
<dbReference type="EMBL" id="AP012319">
    <property type="protein sequence ID" value="BAL89150.1"/>
    <property type="molecule type" value="Genomic_DNA"/>
</dbReference>
<evidence type="ECO:0000256" key="1">
    <source>
        <dbReference type="ARBA" id="ARBA00022741"/>
    </source>
</evidence>
<dbReference type="InterPro" id="IPR041664">
    <property type="entry name" value="AAA_16"/>
</dbReference>
<dbReference type="eggNOG" id="COG2197">
    <property type="taxonomic scope" value="Bacteria"/>
</dbReference>
<evidence type="ECO:0000313" key="4">
    <source>
        <dbReference type="EMBL" id="BAL89150.1"/>
    </source>
</evidence>
<proteinExistence type="predicted"/>
<dbReference type="Pfam" id="PF00196">
    <property type="entry name" value="GerE"/>
    <property type="match status" value="1"/>
</dbReference>
<accession>I0H813</accession>
<dbReference type="Gene3D" id="1.10.10.10">
    <property type="entry name" value="Winged helix-like DNA-binding domain superfamily/Winged helix DNA-binding domain"/>
    <property type="match status" value="1"/>
</dbReference>
<dbReference type="KEGG" id="ams:AMIS_39300"/>
<dbReference type="CDD" id="cd06170">
    <property type="entry name" value="LuxR_C_like"/>
    <property type="match status" value="1"/>
</dbReference>
<sequence>MCGVISQDLPGPLLGRAVEQAFLDEALRRAETSGTAVLLQGAAGIGKTALLRDAARRAGRRGFRELHARGVQGAGAAGFTGLHEMLHPVLDRMASLPSRQRSALMVAFGEEDGPASDRLLISLATLGLLEETATAGPVLLTVEDLHWLDRSSAEVVAFLARRLRATPALLLATTRTDGAYADWSAAFPQLLPLSPLSGEDSARLLAQVAPALRPRARDQVLEISAGNPLALRELPEALRDSETLLPDPMPMTERLEQAFLAEVAQLPDAGRRVLLVAAAGEDVPATELVAAIGTAGLDTAGLDAAERAGLVRVTGGRVVFRHPLLTSAILGAASSPARAQAHRALAAVAADPSRAARHRAAATYGWDEEVATALEATADAAARRGANHEAMIAYQRSSELSPLVADRVRRLAEAAEAARRGGLTAEAAEVLRQAMPMAGAPDEVRALARTEWLLSMTSDVPGRSALDLTGLAAGYADPAEILLWAATKAFILQENDEVRAVIRAALDEVPADRRDALHEIGVTLLDPRRGLTTLRENLPEIVPGLLERHAEIVNVLAFTAEGVQDFATADRCWTAAIEHHHASGRIGDEAVTLCGRATERVASGDIAGGLADAERALRLSLDFDLPVVGAIAAASVALARAVRGEDAAAGDAVEQARTLIGAAPFARVHAMTSWAAGVLALNQGRHLDALRALEATAVNEPIALWAGADLVEAAVRSGRPEAAAPWLTTVEAAIGVAAFPERLLLARERSLALLSSGAVFAGTKLSAGTGSEAGPAGDARAHFESALEHGVRAGAGLELGRTHLRYGEWLRRERDITAARTHLERAAVLLREAGAAHWAAQAESGLAAAGGGTARPPGGRDDKRILTSRELEVARLAAQGLTNREIADQVYLSHRTVAEHLSRVFAKLGLSSRSQLAAALRDR</sequence>
<dbReference type="GO" id="GO:0006355">
    <property type="term" value="P:regulation of DNA-templated transcription"/>
    <property type="evidence" value="ECO:0007669"/>
    <property type="project" value="InterPro"/>
</dbReference>
<dbReference type="PATRIC" id="fig|512565.3.peg.3919"/>
<name>I0H813_ACTM4</name>
<dbReference type="InterPro" id="IPR036388">
    <property type="entry name" value="WH-like_DNA-bd_sf"/>
</dbReference>
<dbReference type="InterPro" id="IPR027417">
    <property type="entry name" value="P-loop_NTPase"/>
</dbReference>
<dbReference type="InterPro" id="IPR011990">
    <property type="entry name" value="TPR-like_helical_dom_sf"/>
</dbReference>
<dbReference type="PRINTS" id="PR00038">
    <property type="entry name" value="HTHLUXR"/>
</dbReference>
<dbReference type="SUPFAM" id="SSF46894">
    <property type="entry name" value="C-terminal effector domain of the bipartite response regulators"/>
    <property type="match status" value="1"/>
</dbReference>
<dbReference type="PROSITE" id="PS00622">
    <property type="entry name" value="HTH_LUXR_1"/>
    <property type="match status" value="1"/>
</dbReference>
<dbReference type="PROSITE" id="PS50043">
    <property type="entry name" value="HTH_LUXR_2"/>
    <property type="match status" value="1"/>
</dbReference>
<dbReference type="InterPro" id="IPR000792">
    <property type="entry name" value="Tscrpt_reg_LuxR_C"/>
</dbReference>
<protein>
    <submittedName>
        <fullName evidence="4">Putative LuxR-family transcriptional regulator</fullName>
    </submittedName>
</protein>
<dbReference type="HOGENOM" id="CLU_006850_4_1_11"/>
<dbReference type="Gene3D" id="1.25.40.10">
    <property type="entry name" value="Tetratricopeptide repeat domain"/>
    <property type="match status" value="1"/>
</dbReference>
<keyword evidence="5" id="KW-1185">Reference proteome</keyword>
<dbReference type="Pfam" id="PF13191">
    <property type="entry name" value="AAA_16"/>
    <property type="match status" value="1"/>
</dbReference>
<dbReference type="Proteomes" id="UP000007882">
    <property type="component" value="Chromosome"/>
</dbReference>
<keyword evidence="1" id="KW-0547">Nucleotide-binding</keyword>
<dbReference type="GO" id="GO:0003677">
    <property type="term" value="F:DNA binding"/>
    <property type="evidence" value="ECO:0007669"/>
    <property type="project" value="InterPro"/>
</dbReference>
<dbReference type="GO" id="GO:0005737">
    <property type="term" value="C:cytoplasm"/>
    <property type="evidence" value="ECO:0007669"/>
    <property type="project" value="TreeGrafter"/>
</dbReference>
<organism evidence="4 5">
    <name type="scientific">Actinoplanes missouriensis (strain ATCC 14538 / DSM 43046 / CBS 188.64 / JCM 3121 / NBRC 102363 / NCIMB 12654 / NRRL B-3342 / UNCC 431)</name>
    <dbReference type="NCBI Taxonomy" id="512565"/>
    <lineage>
        <taxon>Bacteria</taxon>
        <taxon>Bacillati</taxon>
        <taxon>Actinomycetota</taxon>
        <taxon>Actinomycetes</taxon>
        <taxon>Micromonosporales</taxon>
        <taxon>Micromonosporaceae</taxon>
        <taxon>Actinoplanes</taxon>
    </lineage>
</organism>
<evidence type="ECO:0000313" key="5">
    <source>
        <dbReference type="Proteomes" id="UP000007882"/>
    </source>
</evidence>
<dbReference type="AlphaFoldDB" id="I0H813"/>